<evidence type="ECO:0000256" key="1">
    <source>
        <dbReference type="ARBA" id="ARBA00004127"/>
    </source>
</evidence>
<proteinExistence type="predicted"/>
<evidence type="ECO:0000256" key="7">
    <source>
        <dbReference type="SAM" id="MobiDB-lite"/>
    </source>
</evidence>
<feature type="transmembrane region" description="Helical" evidence="8">
    <location>
        <begin position="36"/>
        <end position="54"/>
    </location>
</feature>
<keyword evidence="5" id="KW-0443">Lipid metabolism</keyword>
<dbReference type="EMBL" id="JBHSDI010000007">
    <property type="protein sequence ID" value="MFC4258189.1"/>
    <property type="molecule type" value="Genomic_DNA"/>
</dbReference>
<dbReference type="EC" id="1.-.-.-" evidence="10"/>
<reference evidence="11" key="1">
    <citation type="journal article" date="2019" name="Int. J. Syst. Evol. Microbiol.">
        <title>The Global Catalogue of Microorganisms (GCM) 10K type strain sequencing project: providing services to taxonomists for standard genome sequencing and annotation.</title>
        <authorList>
            <consortium name="The Broad Institute Genomics Platform"/>
            <consortium name="The Broad Institute Genome Sequencing Center for Infectious Disease"/>
            <person name="Wu L."/>
            <person name="Ma J."/>
        </authorList>
    </citation>
    <scope>NUCLEOTIDE SEQUENCE [LARGE SCALE GENOMIC DNA]</scope>
    <source>
        <strain evidence="11">CECT 7297</strain>
    </source>
</reference>
<dbReference type="RefSeq" id="WP_379885558.1">
    <property type="nucleotide sequence ID" value="NZ_JBHSDI010000007.1"/>
</dbReference>
<sequence>MPQLFRSLVSRGYLYVFLLLAIVAIAAFDYDSSQLFLWFLLPYYALGLVLQFVMPKHKKPLEQGELLTDVVSNGFMFLLSSVQNLMVTLFFGLASSSLLIHFGLLSPSFGLSNLPMWAQVICGLLIFDFMFYTTHRMAHTVPALWKLHSVHHSAHRVTLMNAYRVHPLDVLVRRFIPVFVLLQSGISQEGFVAVAVIGSVLATITHLNIDLKHGALNYLIGTNEIHRWHHSTKMSEAKNFGGIMIWDHLFGTFYYPKDRDMPEKLGLSHEQDYPLNNYWQQLIYPFRKPIRKPEKAGSAQGQADARPNPVAAET</sequence>
<organism evidence="10 11">
    <name type="scientific">Marinobacter lacisalsi</name>
    <dbReference type="NCBI Taxonomy" id="475979"/>
    <lineage>
        <taxon>Bacteria</taxon>
        <taxon>Pseudomonadati</taxon>
        <taxon>Pseudomonadota</taxon>
        <taxon>Gammaproteobacteria</taxon>
        <taxon>Pseudomonadales</taxon>
        <taxon>Marinobacteraceae</taxon>
        <taxon>Marinobacter</taxon>
    </lineage>
</organism>
<evidence type="ECO:0000256" key="3">
    <source>
        <dbReference type="ARBA" id="ARBA00022989"/>
    </source>
</evidence>
<keyword evidence="11" id="KW-1185">Reference proteome</keyword>
<evidence type="ECO:0000256" key="6">
    <source>
        <dbReference type="ARBA" id="ARBA00023136"/>
    </source>
</evidence>
<accession>A0ABV8QE06</accession>
<dbReference type="Proteomes" id="UP001595798">
    <property type="component" value="Unassembled WGS sequence"/>
</dbReference>
<dbReference type="PANTHER" id="PTHR21624">
    <property type="entry name" value="STEROL DESATURASE-RELATED PROTEIN"/>
    <property type="match status" value="1"/>
</dbReference>
<evidence type="ECO:0000256" key="5">
    <source>
        <dbReference type="ARBA" id="ARBA00023098"/>
    </source>
</evidence>
<feature type="region of interest" description="Disordered" evidence="7">
    <location>
        <begin position="293"/>
        <end position="314"/>
    </location>
</feature>
<comment type="caution">
    <text evidence="10">The sequence shown here is derived from an EMBL/GenBank/DDBJ whole genome shotgun (WGS) entry which is preliminary data.</text>
</comment>
<evidence type="ECO:0000313" key="11">
    <source>
        <dbReference type="Proteomes" id="UP001595798"/>
    </source>
</evidence>
<name>A0ABV8QE06_9GAMM</name>
<evidence type="ECO:0000256" key="4">
    <source>
        <dbReference type="ARBA" id="ARBA00023002"/>
    </source>
</evidence>
<keyword evidence="3 8" id="KW-1133">Transmembrane helix</keyword>
<feature type="transmembrane region" description="Helical" evidence="8">
    <location>
        <begin position="75"/>
        <end position="102"/>
    </location>
</feature>
<keyword evidence="2 8" id="KW-0812">Transmembrane</keyword>
<comment type="subcellular location">
    <subcellularLocation>
        <location evidence="1">Endomembrane system</location>
        <topology evidence="1">Multi-pass membrane protein</topology>
    </subcellularLocation>
</comment>
<gene>
    <name evidence="10" type="ORF">ACFOZ5_03980</name>
</gene>
<feature type="transmembrane region" description="Helical" evidence="8">
    <location>
        <begin position="12"/>
        <end position="30"/>
    </location>
</feature>
<dbReference type="InterPro" id="IPR051689">
    <property type="entry name" value="Sterol_desaturase/TMEM195"/>
</dbReference>
<evidence type="ECO:0000256" key="8">
    <source>
        <dbReference type="SAM" id="Phobius"/>
    </source>
</evidence>
<evidence type="ECO:0000313" key="10">
    <source>
        <dbReference type="EMBL" id="MFC4258189.1"/>
    </source>
</evidence>
<feature type="domain" description="Fatty acid hydroxylase" evidence="9">
    <location>
        <begin position="121"/>
        <end position="252"/>
    </location>
</feature>
<feature type="transmembrane region" description="Helical" evidence="8">
    <location>
        <begin position="114"/>
        <end position="132"/>
    </location>
</feature>
<keyword evidence="4 10" id="KW-0560">Oxidoreductase</keyword>
<keyword evidence="6 8" id="KW-0472">Membrane</keyword>
<dbReference type="PANTHER" id="PTHR21624:SF1">
    <property type="entry name" value="ALKYLGLYCEROL MONOOXYGENASE"/>
    <property type="match status" value="1"/>
</dbReference>
<evidence type="ECO:0000259" key="9">
    <source>
        <dbReference type="Pfam" id="PF04116"/>
    </source>
</evidence>
<dbReference type="InterPro" id="IPR006694">
    <property type="entry name" value="Fatty_acid_hydroxylase"/>
</dbReference>
<dbReference type="Pfam" id="PF04116">
    <property type="entry name" value="FA_hydroxylase"/>
    <property type="match status" value="1"/>
</dbReference>
<dbReference type="GO" id="GO:0016491">
    <property type="term" value="F:oxidoreductase activity"/>
    <property type="evidence" value="ECO:0007669"/>
    <property type="project" value="UniProtKB-KW"/>
</dbReference>
<protein>
    <submittedName>
        <fullName evidence="10">Sterol desaturase family protein</fullName>
        <ecNumber evidence="10">1.-.-.-</ecNumber>
    </submittedName>
</protein>
<evidence type="ECO:0000256" key="2">
    <source>
        <dbReference type="ARBA" id="ARBA00022692"/>
    </source>
</evidence>